<accession>A0ABQ2G5F6</accession>
<comment type="subcellular location">
    <subcellularLocation>
        <location evidence="7">Cytoplasm</location>
        <location evidence="7">Nucleoid</location>
    </subcellularLocation>
</comment>
<reference evidence="10" key="1">
    <citation type="journal article" date="2019" name="Int. J. Syst. Evol. Microbiol.">
        <title>The Global Catalogue of Microorganisms (GCM) 10K type strain sequencing project: providing services to taxonomists for standard genome sequencing and annotation.</title>
        <authorList>
            <consortium name="The Broad Institute Genomics Platform"/>
            <consortium name="The Broad Institute Genome Sequencing Center for Infectious Disease"/>
            <person name="Wu L."/>
            <person name="Ma J."/>
        </authorList>
    </citation>
    <scope>NUCLEOTIDE SEQUENCE [LARGE SCALE GENOMIC DNA]</scope>
    <source>
        <strain evidence="10">JCM 15442</strain>
    </source>
</reference>
<dbReference type="InterPro" id="IPR003444">
    <property type="entry name" value="MraZ"/>
</dbReference>
<evidence type="ECO:0000256" key="6">
    <source>
        <dbReference type="ARBA" id="ARBA00023163"/>
    </source>
</evidence>
<dbReference type="PANTHER" id="PTHR34701:SF1">
    <property type="entry name" value="TRANSCRIPTIONAL REGULATOR MRAZ"/>
    <property type="match status" value="1"/>
</dbReference>
<dbReference type="InterPro" id="IPR007159">
    <property type="entry name" value="SpoVT-AbrB_dom"/>
</dbReference>
<dbReference type="InterPro" id="IPR037914">
    <property type="entry name" value="SpoVT-AbrB_sf"/>
</dbReference>
<evidence type="ECO:0000256" key="7">
    <source>
        <dbReference type="HAMAP-Rule" id="MF_01008"/>
    </source>
</evidence>
<dbReference type="PANTHER" id="PTHR34701">
    <property type="entry name" value="TRANSCRIPTIONAL REGULATOR MRAZ"/>
    <property type="match status" value="1"/>
</dbReference>
<name>A0ABQ2G5F6_9DEIO</name>
<evidence type="ECO:0000256" key="2">
    <source>
        <dbReference type="ARBA" id="ARBA00022490"/>
    </source>
</evidence>
<gene>
    <name evidence="7 9" type="primary">mraZ</name>
    <name evidence="9" type="ORF">GCM10010840_12060</name>
</gene>
<feature type="domain" description="SpoVT-AbrB" evidence="8">
    <location>
        <begin position="94"/>
        <end position="137"/>
    </location>
</feature>
<comment type="subunit">
    <text evidence="7">Forms oligomers.</text>
</comment>
<keyword evidence="10" id="KW-1185">Reference proteome</keyword>
<dbReference type="InterPro" id="IPR020603">
    <property type="entry name" value="MraZ_dom"/>
</dbReference>
<evidence type="ECO:0000256" key="1">
    <source>
        <dbReference type="ARBA" id="ARBA00013860"/>
    </source>
</evidence>
<dbReference type="InterPro" id="IPR038619">
    <property type="entry name" value="MraZ_sf"/>
</dbReference>
<evidence type="ECO:0000256" key="4">
    <source>
        <dbReference type="ARBA" id="ARBA00023015"/>
    </source>
</evidence>
<dbReference type="CDD" id="cd16321">
    <property type="entry name" value="MraZ_C"/>
    <property type="match status" value="1"/>
</dbReference>
<dbReference type="Proteomes" id="UP000639973">
    <property type="component" value="Unassembled WGS sequence"/>
</dbReference>
<evidence type="ECO:0000256" key="3">
    <source>
        <dbReference type="ARBA" id="ARBA00022737"/>
    </source>
</evidence>
<dbReference type="PROSITE" id="PS51740">
    <property type="entry name" value="SPOVT_ABRB"/>
    <property type="match status" value="2"/>
</dbReference>
<organism evidence="9 10">
    <name type="scientific">Deinococcus aerolatus</name>
    <dbReference type="NCBI Taxonomy" id="522487"/>
    <lineage>
        <taxon>Bacteria</taxon>
        <taxon>Thermotogati</taxon>
        <taxon>Deinococcota</taxon>
        <taxon>Deinococci</taxon>
        <taxon>Deinococcales</taxon>
        <taxon>Deinococcaceae</taxon>
        <taxon>Deinococcus</taxon>
    </lineage>
</organism>
<protein>
    <recommendedName>
        <fullName evidence="1 7">Transcriptional regulator MraZ</fullName>
    </recommendedName>
</protein>
<evidence type="ECO:0000313" key="9">
    <source>
        <dbReference type="EMBL" id="GGL75536.1"/>
    </source>
</evidence>
<comment type="caution">
    <text evidence="9">The sequence shown here is derived from an EMBL/GenBank/DDBJ whole genome shotgun (WGS) entry which is preliminary data.</text>
</comment>
<feature type="domain" description="SpoVT-AbrB" evidence="8">
    <location>
        <begin position="23"/>
        <end position="65"/>
    </location>
</feature>
<evidence type="ECO:0000259" key="8">
    <source>
        <dbReference type="PROSITE" id="PS51740"/>
    </source>
</evidence>
<dbReference type="CDD" id="cd16320">
    <property type="entry name" value="MraZ_N"/>
    <property type="match status" value="1"/>
</dbReference>
<dbReference type="SUPFAM" id="SSF89447">
    <property type="entry name" value="AbrB/MazE/MraZ-like"/>
    <property type="match status" value="1"/>
</dbReference>
<comment type="similarity">
    <text evidence="7">Belongs to the MraZ family.</text>
</comment>
<keyword evidence="3" id="KW-0677">Repeat</keyword>
<keyword evidence="6 7" id="KW-0804">Transcription</keyword>
<sequence>MSPMWDRVGTAEKGVEEDLPFGEYPYTIDDKGRVVMPPAFREFVEDGMILTRGMEGCLYVFPLASWRRVEEQLEGLPLTDAESRSFVRFFYSGASKARLDNQSRVSVPQPLRTFAALDGDVVVAGAPGRLELWSPQRWDAAISAVQDNPPKPDLLINFVA</sequence>
<keyword evidence="2 7" id="KW-0963">Cytoplasm</keyword>
<evidence type="ECO:0000313" key="10">
    <source>
        <dbReference type="Proteomes" id="UP000639973"/>
    </source>
</evidence>
<dbReference type="HAMAP" id="MF_01008">
    <property type="entry name" value="MraZ"/>
    <property type="match status" value="1"/>
</dbReference>
<dbReference type="InterPro" id="IPR035642">
    <property type="entry name" value="MraZ_N"/>
</dbReference>
<dbReference type="EMBL" id="BMOL01000004">
    <property type="protein sequence ID" value="GGL75536.1"/>
    <property type="molecule type" value="Genomic_DNA"/>
</dbReference>
<keyword evidence="5 7" id="KW-0238">DNA-binding</keyword>
<proteinExistence type="inferred from homology"/>
<keyword evidence="4 7" id="KW-0805">Transcription regulation</keyword>
<dbReference type="Pfam" id="PF02381">
    <property type="entry name" value="MraZ"/>
    <property type="match status" value="2"/>
</dbReference>
<dbReference type="InterPro" id="IPR035644">
    <property type="entry name" value="MraZ_C"/>
</dbReference>
<dbReference type="Gene3D" id="3.40.1550.20">
    <property type="entry name" value="Transcriptional regulator MraZ domain"/>
    <property type="match status" value="1"/>
</dbReference>
<dbReference type="NCBIfam" id="TIGR00242">
    <property type="entry name" value="division/cell wall cluster transcriptional repressor MraZ"/>
    <property type="match status" value="1"/>
</dbReference>
<evidence type="ECO:0000256" key="5">
    <source>
        <dbReference type="ARBA" id="ARBA00023125"/>
    </source>
</evidence>